<reference evidence="7" key="1">
    <citation type="journal article" date="2019" name="Int. J. Syst. Evol. Microbiol.">
        <title>The Global Catalogue of Microorganisms (GCM) 10K type strain sequencing project: providing services to taxonomists for standard genome sequencing and annotation.</title>
        <authorList>
            <consortium name="The Broad Institute Genomics Platform"/>
            <consortium name="The Broad Institute Genome Sequencing Center for Infectious Disease"/>
            <person name="Wu L."/>
            <person name="Ma J."/>
        </authorList>
    </citation>
    <scope>NUCLEOTIDE SEQUENCE [LARGE SCALE GENOMIC DNA]</scope>
    <source>
        <strain evidence="7">KCTC 23701</strain>
    </source>
</reference>
<dbReference type="Gene3D" id="1.10.357.10">
    <property type="entry name" value="Tetracycline Repressor, domain 2"/>
    <property type="match status" value="1"/>
</dbReference>
<dbReference type="PANTHER" id="PTHR47506">
    <property type="entry name" value="TRANSCRIPTIONAL REGULATORY PROTEIN"/>
    <property type="match status" value="1"/>
</dbReference>
<dbReference type="SUPFAM" id="SSF48498">
    <property type="entry name" value="Tetracyclin repressor-like, C-terminal domain"/>
    <property type="match status" value="1"/>
</dbReference>
<evidence type="ECO:0000256" key="2">
    <source>
        <dbReference type="ARBA" id="ARBA00023125"/>
    </source>
</evidence>
<accession>A0ABQ3GZX5</accession>
<evidence type="ECO:0000259" key="5">
    <source>
        <dbReference type="PROSITE" id="PS50977"/>
    </source>
</evidence>
<keyword evidence="2 4" id="KW-0238">DNA-binding</keyword>
<dbReference type="PROSITE" id="PS50977">
    <property type="entry name" value="HTH_TETR_2"/>
    <property type="match status" value="1"/>
</dbReference>
<dbReference type="SUPFAM" id="SSF46689">
    <property type="entry name" value="Homeodomain-like"/>
    <property type="match status" value="1"/>
</dbReference>
<protein>
    <submittedName>
        <fullName evidence="6">TetR family transcriptional regulator</fullName>
    </submittedName>
</protein>
<dbReference type="RefSeq" id="WP_189458827.1">
    <property type="nucleotide sequence ID" value="NZ_BMYO01000002.1"/>
</dbReference>
<sequence length="197" mass="21662">MKHEQPDTKQHILDTGEAIILGKGFAAVGLTEILTAAGVPKGSFYHYFKSKEQFGNELFEHYFSNYLKELDVLFADDGRSAQTRLMAYWHGWLSTQGTCRCEEQCLVVKLSAEVSDLSEPIRDTIRSGTGRVVARLAKLVEAGLADGSLPAALDPEHTAATLYQLWLGASLLTKIRRDDSALQTALAATRTMLNVSD</sequence>
<gene>
    <name evidence="6" type="ORF">GCM10007350_07510</name>
</gene>
<dbReference type="EMBL" id="BMYO01000002">
    <property type="protein sequence ID" value="GHD58112.1"/>
    <property type="molecule type" value="Genomic_DNA"/>
</dbReference>
<feature type="domain" description="HTH tetR-type" evidence="5">
    <location>
        <begin position="6"/>
        <end position="66"/>
    </location>
</feature>
<dbReference type="InterPro" id="IPR036271">
    <property type="entry name" value="Tet_transcr_reg_TetR-rel_C_sf"/>
</dbReference>
<evidence type="ECO:0000256" key="4">
    <source>
        <dbReference type="PROSITE-ProRule" id="PRU00335"/>
    </source>
</evidence>
<dbReference type="Pfam" id="PF00440">
    <property type="entry name" value="TetR_N"/>
    <property type="match status" value="1"/>
</dbReference>
<dbReference type="Proteomes" id="UP000604737">
    <property type="component" value="Unassembled WGS sequence"/>
</dbReference>
<dbReference type="Pfam" id="PF16925">
    <property type="entry name" value="TetR_C_13"/>
    <property type="match status" value="1"/>
</dbReference>
<keyword evidence="3" id="KW-0804">Transcription</keyword>
<dbReference type="InterPro" id="IPR009057">
    <property type="entry name" value="Homeodomain-like_sf"/>
</dbReference>
<dbReference type="PRINTS" id="PR00455">
    <property type="entry name" value="HTHTETR"/>
</dbReference>
<organism evidence="6 7">
    <name type="scientific">Jeongeupia chitinilytica</name>
    <dbReference type="NCBI Taxonomy" id="1041641"/>
    <lineage>
        <taxon>Bacteria</taxon>
        <taxon>Pseudomonadati</taxon>
        <taxon>Pseudomonadota</taxon>
        <taxon>Betaproteobacteria</taxon>
        <taxon>Neisseriales</taxon>
        <taxon>Chitinibacteraceae</taxon>
        <taxon>Jeongeupia</taxon>
    </lineage>
</organism>
<evidence type="ECO:0000313" key="6">
    <source>
        <dbReference type="EMBL" id="GHD58112.1"/>
    </source>
</evidence>
<keyword evidence="7" id="KW-1185">Reference proteome</keyword>
<evidence type="ECO:0000313" key="7">
    <source>
        <dbReference type="Proteomes" id="UP000604737"/>
    </source>
</evidence>
<dbReference type="InterPro" id="IPR001647">
    <property type="entry name" value="HTH_TetR"/>
</dbReference>
<name>A0ABQ3GZX5_9NEIS</name>
<feature type="DNA-binding region" description="H-T-H motif" evidence="4">
    <location>
        <begin position="29"/>
        <end position="48"/>
    </location>
</feature>
<dbReference type="PANTHER" id="PTHR47506:SF6">
    <property type="entry name" value="HTH-TYPE TRANSCRIPTIONAL REPRESSOR NEMR"/>
    <property type="match status" value="1"/>
</dbReference>
<dbReference type="InterPro" id="IPR011075">
    <property type="entry name" value="TetR_C"/>
</dbReference>
<proteinExistence type="predicted"/>
<comment type="caution">
    <text evidence="6">The sequence shown here is derived from an EMBL/GenBank/DDBJ whole genome shotgun (WGS) entry which is preliminary data.</text>
</comment>
<evidence type="ECO:0000256" key="1">
    <source>
        <dbReference type="ARBA" id="ARBA00023015"/>
    </source>
</evidence>
<keyword evidence="1" id="KW-0805">Transcription regulation</keyword>
<evidence type="ECO:0000256" key="3">
    <source>
        <dbReference type="ARBA" id="ARBA00023163"/>
    </source>
</evidence>